<dbReference type="InterPro" id="IPR050319">
    <property type="entry name" value="ABC_transp_ATP-bind"/>
</dbReference>
<dbReference type="GO" id="GO:0016887">
    <property type="term" value="F:ATP hydrolysis activity"/>
    <property type="evidence" value="ECO:0007669"/>
    <property type="project" value="InterPro"/>
</dbReference>
<accession>A0A6J7IPS1</accession>
<evidence type="ECO:0000256" key="2">
    <source>
        <dbReference type="ARBA" id="ARBA00022448"/>
    </source>
</evidence>
<dbReference type="GO" id="GO:0005524">
    <property type="term" value="F:ATP binding"/>
    <property type="evidence" value="ECO:0007669"/>
    <property type="project" value="UniProtKB-KW"/>
</dbReference>
<comment type="similarity">
    <text evidence="1">Belongs to the ABC transporter superfamily.</text>
</comment>
<dbReference type="PROSITE" id="PS50893">
    <property type="entry name" value="ABC_TRANSPORTER_2"/>
    <property type="match status" value="1"/>
</dbReference>
<protein>
    <submittedName>
        <fullName evidence="6">Unannotated protein</fullName>
    </submittedName>
</protein>
<evidence type="ECO:0000313" key="6">
    <source>
        <dbReference type="EMBL" id="CAB4932979.1"/>
    </source>
</evidence>
<dbReference type="InterPro" id="IPR017871">
    <property type="entry name" value="ABC_transporter-like_CS"/>
</dbReference>
<dbReference type="SMART" id="SM00382">
    <property type="entry name" value="AAA"/>
    <property type="match status" value="1"/>
</dbReference>
<dbReference type="InterPro" id="IPR027417">
    <property type="entry name" value="P-loop_NTPase"/>
</dbReference>
<dbReference type="FunFam" id="3.40.50.300:FF:000016">
    <property type="entry name" value="Oligopeptide ABC transporter ATP-binding component"/>
    <property type="match status" value="1"/>
</dbReference>
<dbReference type="InterPro" id="IPR003593">
    <property type="entry name" value="AAA+_ATPase"/>
</dbReference>
<dbReference type="PANTHER" id="PTHR43776:SF7">
    <property type="entry name" value="D,D-DIPEPTIDE TRANSPORT ATP-BINDING PROTEIN DDPF-RELATED"/>
    <property type="match status" value="1"/>
</dbReference>
<dbReference type="Pfam" id="PF00005">
    <property type="entry name" value="ABC_tran"/>
    <property type="match status" value="1"/>
</dbReference>
<evidence type="ECO:0000256" key="1">
    <source>
        <dbReference type="ARBA" id="ARBA00005417"/>
    </source>
</evidence>
<gene>
    <name evidence="6" type="ORF">UFOPK3773_00360</name>
</gene>
<dbReference type="SUPFAM" id="SSF52540">
    <property type="entry name" value="P-loop containing nucleoside triphosphate hydrolases"/>
    <property type="match status" value="1"/>
</dbReference>
<keyword evidence="3" id="KW-0547">Nucleotide-binding</keyword>
<dbReference type="PANTHER" id="PTHR43776">
    <property type="entry name" value="TRANSPORT ATP-BINDING PROTEIN"/>
    <property type="match status" value="1"/>
</dbReference>
<dbReference type="CDD" id="cd03257">
    <property type="entry name" value="ABC_NikE_OppD_transporters"/>
    <property type="match status" value="1"/>
</dbReference>
<dbReference type="InterPro" id="IPR003439">
    <property type="entry name" value="ABC_transporter-like_ATP-bd"/>
</dbReference>
<dbReference type="AlphaFoldDB" id="A0A6J7IPS1"/>
<dbReference type="EMBL" id="CAFBNF010000022">
    <property type="protein sequence ID" value="CAB4932979.1"/>
    <property type="molecule type" value="Genomic_DNA"/>
</dbReference>
<dbReference type="Pfam" id="PF08352">
    <property type="entry name" value="oligo_HPY"/>
    <property type="match status" value="1"/>
</dbReference>
<name>A0A6J7IPS1_9ZZZZ</name>
<feature type="domain" description="ABC transporter" evidence="5">
    <location>
        <begin position="5"/>
        <end position="254"/>
    </location>
</feature>
<proteinExistence type="inferred from homology"/>
<dbReference type="Gene3D" id="3.40.50.300">
    <property type="entry name" value="P-loop containing nucleotide triphosphate hydrolases"/>
    <property type="match status" value="1"/>
</dbReference>
<dbReference type="NCBIfam" id="TIGR01727">
    <property type="entry name" value="oligo_HPY"/>
    <property type="match status" value="1"/>
</dbReference>
<evidence type="ECO:0000256" key="3">
    <source>
        <dbReference type="ARBA" id="ARBA00022741"/>
    </source>
</evidence>
<sequence length="322" mass="34779">MTAVLEVRDLVKEYPVRSGVLRRVTGSVKAVNGISLSLERGRTLGLVGETGCGKSTVGRCLVGLVQPTSGAVLLDGDNLSAMSSRDLRAARRRIQLVFQDPYASLDPRQSVEAIVSEPLRLHGLARHNESARAAALLDLVGLSSSVLQQYPHELSGGQRQRAGIARALALEPEVMVLDEPVSALDVSVQAGILNLLEELQQELGLAYVFIAHDLSVVRHVSHEVAVMYLGRIVEYVDADTLYASPRHPYTQALLSAVPLPDPRAERSRQRILLEGDLPSPIDLPTGCAFRSRCWNSTDACATVPELRVADGHAVACHHADLT</sequence>
<dbReference type="GO" id="GO:0015833">
    <property type="term" value="P:peptide transport"/>
    <property type="evidence" value="ECO:0007669"/>
    <property type="project" value="InterPro"/>
</dbReference>
<evidence type="ECO:0000256" key="4">
    <source>
        <dbReference type="ARBA" id="ARBA00022840"/>
    </source>
</evidence>
<dbReference type="GO" id="GO:0055085">
    <property type="term" value="P:transmembrane transport"/>
    <property type="evidence" value="ECO:0007669"/>
    <property type="project" value="UniProtKB-ARBA"/>
</dbReference>
<keyword evidence="2" id="KW-0813">Transport</keyword>
<dbReference type="InterPro" id="IPR013563">
    <property type="entry name" value="Oligopep_ABC_C"/>
</dbReference>
<evidence type="ECO:0000259" key="5">
    <source>
        <dbReference type="PROSITE" id="PS50893"/>
    </source>
</evidence>
<dbReference type="PROSITE" id="PS00211">
    <property type="entry name" value="ABC_TRANSPORTER_1"/>
    <property type="match status" value="1"/>
</dbReference>
<keyword evidence="4" id="KW-0067">ATP-binding</keyword>
<organism evidence="6">
    <name type="scientific">freshwater metagenome</name>
    <dbReference type="NCBI Taxonomy" id="449393"/>
    <lineage>
        <taxon>unclassified sequences</taxon>
        <taxon>metagenomes</taxon>
        <taxon>ecological metagenomes</taxon>
    </lineage>
</organism>
<reference evidence="6" key="1">
    <citation type="submission" date="2020-05" db="EMBL/GenBank/DDBJ databases">
        <authorList>
            <person name="Chiriac C."/>
            <person name="Salcher M."/>
            <person name="Ghai R."/>
            <person name="Kavagutti S V."/>
        </authorList>
    </citation>
    <scope>NUCLEOTIDE SEQUENCE</scope>
</reference>